<dbReference type="AlphaFoldDB" id="A0A4P9XGA7"/>
<evidence type="ECO:0000256" key="4">
    <source>
        <dbReference type="ARBA" id="ARBA00022801"/>
    </source>
</evidence>
<protein>
    <submittedName>
        <fullName evidence="11">RHD3/Sey1</fullName>
    </submittedName>
</protein>
<dbReference type="FunFam" id="3.40.50.300:FF:000727">
    <property type="entry name" value="Protein SEY1 homolog"/>
    <property type="match status" value="1"/>
</dbReference>
<comment type="subcellular location">
    <subcellularLocation>
        <location evidence="1">Endoplasmic reticulum membrane</location>
        <topology evidence="1">Multi-pass membrane protein</topology>
    </subcellularLocation>
</comment>
<dbReference type="InterPro" id="IPR008803">
    <property type="entry name" value="RHD3/Sey1"/>
</dbReference>
<keyword evidence="4" id="KW-0378">Hydrolase</keyword>
<dbReference type="InterPro" id="IPR027417">
    <property type="entry name" value="P-loop_NTPase"/>
</dbReference>
<keyword evidence="8" id="KW-0472">Membrane</keyword>
<dbReference type="EMBL" id="KZ993571">
    <property type="protein sequence ID" value="RKP04632.1"/>
    <property type="molecule type" value="Genomic_DNA"/>
</dbReference>
<organism evidence="11 12">
    <name type="scientific">Thamnocephalis sphaerospora</name>
    <dbReference type="NCBI Taxonomy" id="78915"/>
    <lineage>
        <taxon>Eukaryota</taxon>
        <taxon>Fungi</taxon>
        <taxon>Fungi incertae sedis</taxon>
        <taxon>Zoopagomycota</taxon>
        <taxon>Zoopagomycotina</taxon>
        <taxon>Zoopagomycetes</taxon>
        <taxon>Zoopagales</taxon>
        <taxon>Sigmoideomycetaceae</taxon>
        <taxon>Thamnocephalis</taxon>
    </lineage>
</organism>
<dbReference type="GO" id="GO:0005525">
    <property type="term" value="F:GTP binding"/>
    <property type="evidence" value="ECO:0007669"/>
    <property type="project" value="UniProtKB-KW"/>
</dbReference>
<evidence type="ECO:0000256" key="3">
    <source>
        <dbReference type="ARBA" id="ARBA00022741"/>
    </source>
</evidence>
<name>A0A4P9XGA7_9FUNG</name>
<keyword evidence="2" id="KW-0812">Transmembrane</keyword>
<evidence type="ECO:0000256" key="9">
    <source>
        <dbReference type="PROSITE-ProRule" id="PRU01052"/>
    </source>
</evidence>
<gene>
    <name evidence="11" type="ORF">THASP1DRAFT_33577</name>
</gene>
<dbReference type="CDD" id="cd01851">
    <property type="entry name" value="GBP"/>
    <property type="match status" value="1"/>
</dbReference>
<keyword evidence="6" id="KW-1133">Transmembrane helix</keyword>
<proteinExistence type="inferred from homology"/>
<evidence type="ECO:0000259" key="10">
    <source>
        <dbReference type="PROSITE" id="PS51715"/>
    </source>
</evidence>
<dbReference type="PANTHER" id="PTHR45923">
    <property type="entry name" value="PROTEIN SEY1"/>
    <property type="match status" value="1"/>
</dbReference>
<reference evidence="12" key="1">
    <citation type="journal article" date="2018" name="Nat. Microbiol.">
        <title>Leveraging single-cell genomics to expand the fungal tree of life.</title>
        <authorList>
            <person name="Ahrendt S.R."/>
            <person name="Quandt C.A."/>
            <person name="Ciobanu D."/>
            <person name="Clum A."/>
            <person name="Salamov A."/>
            <person name="Andreopoulos B."/>
            <person name="Cheng J.F."/>
            <person name="Woyke T."/>
            <person name="Pelin A."/>
            <person name="Henrissat B."/>
            <person name="Reynolds N.K."/>
            <person name="Benny G.L."/>
            <person name="Smith M.E."/>
            <person name="James T.Y."/>
            <person name="Grigoriev I.V."/>
        </authorList>
    </citation>
    <scope>NUCLEOTIDE SEQUENCE [LARGE SCALE GENOMIC DNA]</scope>
    <source>
        <strain evidence="12">RSA 1356</strain>
    </source>
</reference>
<keyword evidence="3" id="KW-0547">Nucleotide-binding</keyword>
<dbReference type="OrthoDB" id="1597724at2759"/>
<evidence type="ECO:0000256" key="8">
    <source>
        <dbReference type="ARBA" id="ARBA00023136"/>
    </source>
</evidence>
<dbReference type="GO" id="GO:0005789">
    <property type="term" value="C:endoplasmic reticulum membrane"/>
    <property type="evidence" value="ECO:0007669"/>
    <property type="project" value="UniProtKB-SubCell"/>
</dbReference>
<dbReference type="Pfam" id="PF05879">
    <property type="entry name" value="RHD3_GTPase"/>
    <property type="match status" value="1"/>
</dbReference>
<sequence>MSGTNIIQLTDGLGQLTNIDQHISVNWKLKDCGLGYHVVAIFGSQSTGKSTLLNALFGTDFNTMDASSGRMQTTKGIWMGKSANANILVMDVEGVDGQERGEDKLVERRSALFSLAIAEVFVINVYEAIIGLYSGANTELFKTIFEANTRPAEEKKNCKTLLLFVIRDYAGQTPLEFHKSALCDNMAKIWDDIAKPEHLRNSLFSDFFDCTIVGLPPKPIMPDQFSKAVDGLRLRFTDPNHSDYVFKPRYHRGIPIDGFSRYASGIWDAVLADDMLSIPSQQMLLAEHRCTELRSEAEAAFKQSTSAINTLINDGKAVDGLGKLMEKARNEAIAMFDANAKHYHQDVYTEMRNKLCGTFDEELTAFFRIRLKIVAAQISDQFDAKIEPLSADTISEYIESANVIVLNALDDFDRTTNGMMQTCMLRCISSIRL</sequence>
<dbReference type="InterPro" id="IPR030386">
    <property type="entry name" value="G_GB1_RHD3_dom"/>
</dbReference>
<comment type="similarity">
    <text evidence="9">Belongs to the TRAFAC class dynamin-like GTPase superfamily. GB1/RHD3 GTPase family.</text>
</comment>
<evidence type="ECO:0000256" key="7">
    <source>
        <dbReference type="ARBA" id="ARBA00023134"/>
    </source>
</evidence>
<dbReference type="PROSITE" id="PS51715">
    <property type="entry name" value="G_GB1_RHD3"/>
    <property type="match status" value="1"/>
</dbReference>
<keyword evidence="12" id="KW-1185">Reference proteome</keyword>
<keyword evidence="5" id="KW-0256">Endoplasmic reticulum</keyword>
<accession>A0A4P9XGA7</accession>
<evidence type="ECO:0000256" key="6">
    <source>
        <dbReference type="ARBA" id="ARBA00022989"/>
    </source>
</evidence>
<dbReference type="GO" id="GO:0016320">
    <property type="term" value="P:endoplasmic reticulum membrane fusion"/>
    <property type="evidence" value="ECO:0007669"/>
    <property type="project" value="TreeGrafter"/>
</dbReference>
<evidence type="ECO:0000313" key="12">
    <source>
        <dbReference type="Proteomes" id="UP000271241"/>
    </source>
</evidence>
<dbReference type="Pfam" id="PF20428">
    <property type="entry name" value="Sey1_3HB"/>
    <property type="match status" value="1"/>
</dbReference>
<dbReference type="PANTHER" id="PTHR45923:SF2">
    <property type="entry name" value="PROTEIN SEY1"/>
    <property type="match status" value="1"/>
</dbReference>
<dbReference type="Gene3D" id="3.40.50.300">
    <property type="entry name" value="P-loop containing nucleotide triphosphate hydrolases"/>
    <property type="match status" value="1"/>
</dbReference>
<feature type="domain" description="GB1/RHD3-type G" evidence="10">
    <location>
        <begin position="33"/>
        <end position="250"/>
    </location>
</feature>
<evidence type="ECO:0000256" key="1">
    <source>
        <dbReference type="ARBA" id="ARBA00004477"/>
    </source>
</evidence>
<evidence type="ECO:0000256" key="2">
    <source>
        <dbReference type="ARBA" id="ARBA00022692"/>
    </source>
</evidence>
<evidence type="ECO:0000313" key="11">
    <source>
        <dbReference type="EMBL" id="RKP04632.1"/>
    </source>
</evidence>
<dbReference type="SUPFAM" id="SSF52540">
    <property type="entry name" value="P-loop containing nucleoside triphosphate hydrolases"/>
    <property type="match status" value="1"/>
</dbReference>
<keyword evidence="7" id="KW-0342">GTP-binding</keyword>
<dbReference type="InterPro" id="IPR046758">
    <property type="entry name" value="Sey1/RHD3-like_3HB"/>
</dbReference>
<evidence type="ECO:0000256" key="5">
    <source>
        <dbReference type="ARBA" id="ARBA00022824"/>
    </source>
</evidence>
<dbReference type="GO" id="GO:0003924">
    <property type="term" value="F:GTPase activity"/>
    <property type="evidence" value="ECO:0007669"/>
    <property type="project" value="TreeGrafter"/>
</dbReference>
<dbReference type="Proteomes" id="UP000271241">
    <property type="component" value="Unassembled WGS sequence"/>
</dbReference>